<evidence type="ECO:0000313" key="1">
    <source>
        <dbReference type="EMBL" id="EST41466.1"/>
    </source>
</evidence>
<protein>
    <submittedName>
        <fullName evidence="1">Uncharacterized protein</fullName>
    </submittedName>
</protein>
<reference evidence="2" key="2">
    <citation type="submission" date="2020-12" db="EMBL/GenBank/DDBJ databases">
        <title>New Spironucleus salmonicida genome in near-complete chromosomes.</title>
        <authorList>
            <person name="Xu F."/>
            <person name="Kurt Z."/>
            <person name="Jimenez-Gonzalez A."/>
            <person name="Astvaldsson A."/>
            <person name="Andersson J.O."/>
            <person name="Svard S.G."/>
        </authorList>
    </citation>
    <scope>NUCLEOTIDE SEQUENCE</scope>
    <source>
        <strain evidence="2">ATCC 50377</strain>
    </source>
</reference>
<sequence>MDYSSLLQALTPVLDVIPHSAYPHSAPISSFFKFLDRPQGHLALINNQPLFFIPNLIYLKIEAPFGIVELDCPPYLDTIIDQLTYLIQLYPNLQNLQLSEIKDTSFATIKWTCLNISPNDKFNNEIYSYYNLSYESLKIQIENLIFKEPIPRQKTLFMEKHISGARMSPPTFLNFDIKRPQTDPVYFETNTTFVTVKQLLKVSAALRNAPLSISDLNSTFKFICNFLGLEGQNEIDLDLSQEDLSPQMQLLFNALYIRFARSQAQSFYKGKLSNKRILIVKPYVNGKKNIFFQDWQFASQITKDDIKKAIFDIANVIFNTKNANQNLLFEIISQKRQFDCKILRYEYGEIVSFQHNNEKDVIQKLFQLLESCVADVVNQAQVSKSKQPERKNQFYIAQKSLSHKSDTCQQVLVRKLDYFKSDEEVEDLLNDIDIELDLFNLHDTCKVISQSKGYNVNQIRLETIGMFITETEDFNQQKDNIREKLGKLWGYDVELKVEIRVPPPSQVKKFTLKAKE</sequence>
<dbReference type="EMBL" id="AUWU02000006">
    <property type="protein sequence ID" value="KAH0572409.1"/>
    <property type="molecule type" value="Genomic_DNA"/>
</dbReference>
<evidence type="ECO:0000313" key="2">
    <source>
        <dbReference type="EMBL" id="KAH0572409.1"/>
    </source>
</evidence>
<dbReference type="Proteomes" id="UP000018208">
    <property type="component" value="Unassembled WGS sequence"/>
</dbReference>
<dbReference type="AlphaFoldDB" id="V6LCR3"/>
<keyword evidence="3" id="KW-1185">Reference proteome</keyword>
<dbReference type="VEuPathDB" id="GiardiaDB:SS50377_26619"/>
<evidence type="ECO:0000313" key="3">
    <source>
        <dbReference type="Proteomes" id="UP000018208"/>
    </source>
</evidence>
<reference evidence="1 2" key="1">
    <citation type="journal article" date="2014" name="PLoS Genet.">
        <title>The Genome of Spironucleus salmonicida Highlights a Fish Pathogen Adapted to Fluctuating Environments.</title>
        <authorList>
            <person name="Xu F."/>
            <person name="Jerlstrom-Hultqvist J."/>
            <person name="Einarsson E."/>
            <person name="Astvaldsson A."/>
            <person name="Svard S.G."/>
            <person name="Andersson J.O."/>
        </authorList>
    </citation>
    <scope>NUCLEOTIDE SEQUENCE</scope>
    <source>
        <strain evidence="2">ATCC 50377</strain>
    </source>
</reference>
<name>V6LCR3_9EUKA</name>
<gene>
    <name evidence="1" type="ORF">SS50377_19189</name>
    <name evidence="2" type="ORF">SS50377_26619</name>
</gene>
<organism evidence="1">
    <name type="scientific">Spironucleus salmonicida</name>
    <dbReference type="NCBI Taxonomy" id="348837"/>
    <lineage>
        <taxon>Eukaryota</taxon>
        <taxon>Metamonada</taxon>
        <taxon>Diplomonadida</taxon>
        <taxon>Hexamitidae</taxon>
        <taxon>Hexamitinae</taxon>
        <taxon>Spironucleus</taxon>
    </lineage>
</organism>
<accession>V6LCR3</accession>
<dbReference type="EMBL" id="KI546170">
    <property type="protein sequence ID" value="EST41466.1"/>
    <property type="molecule type" value="Genomic_DNA"/>
</dbReference>
<proteinExistence type="predicted"/>